<accession>A0AA39VF04</accession>
<feature type="domain" description="KIB1-4 beta-propeller" evidence="1">
    <location>
        <begin position="84"/>
        <end position="344"/>
    </location>
</feature>
<sequence>MDAAKPDWCSLPHFLLQSISERFHSRIDILRFRAVCGDFRASTPLPPKITPLKIPVPVELNPIDGDHLLLTESTVYAIQPLNGTETWLVKAEETSPGKLLVFDLFCRLRVKHYLSNRLPSKSLNLLDYRVNEISKRNEFHLVSDDDDKAMEYSEIEIDGDFKRVVASKCLDKINEDEFAVMAIYKNELIVWRNGDNSWTDIDFSELDFICASWTDIVYQSEKFYVVDRGGFVVIVDSKSLSITEVDDPTTDFETCYKTVFMKSMEDLFVINYLFSFNRFGSVEYYVSDTSCIFKIDKEKRKLVNVNKNALKDRVFFVGRDCSFSITVKEYLECKENCLYFTLGEAMSGLNSEVKKLTPDLKYSRLAQQYFIFASQCCFSGILIFSDSPIQFTPRLFG</sequence>
<dbReference type="Proteomes" id="UP001168877">
    <property type="component" value="Unassembled WGS sequence"/>
</dbReference>
<name>A0AA39VF04_ACESA</name>
<proteinExistence type="predicted"/>
<reference evidence="2" key="2">
    <citation type="submission" date="2023-06" db="EMBL/GenBank/DDBJ databases">
        <authorList>
            <person name="Swenson N.G."/>
            <person name="Wegrzyn J.L."/>
            <person name="Mcevoy S.L."/>
        </authorList>
    </citation>
    <scope>NUCLEOTIDE SEQUENCE</scope>
    <source>
        <strain evidence="2">NS2018</strain>
        <tissue evidence="2">Leaf</tissue>
    </source>
</reference>
<evidence type="ECO:0000259" key="1">
    <source>
        <dbReference type="Pfam" id="PF03478"/>
    </source>
</evidence>
<dbReference type="InterPro" id="IPR005174">
    <property type="entry name" value="KIB1-4_b-propeller"/>
</dbReference>
<evidence type="ECO:0000313" key="2">
    <source>
        <dbReference type="EMBL" id="KAK0577795.1"/>
    </source>
</evidence>
<dbReference type="EMBL" id="JAUESC010000385">
    <property type="protein sequence ID" value="KAK0577795.1"/>
    <property type="molecule type" value="Genomic_DNA"/>
</dbReference>
<keyword evidence="3" id="KW-1185">Reference proteome</keyword>
<reference evidence="2" key="1">
    <citation type="journal article" date="2022" name="Plant J.">
        <title>Strategies of tolerance reflected in two North American maple genomes.</title>
        <authorList>
            <person name="McEvoy S.L."/>
            <person name="Sezen U.U."/>
            <person name="Trouern-Trend A."/>
            <person name="McMahon S.M."/>
            <person name="Schaberg P.G."/>
            <person name="Yang J."/>
            <person name="Wegrzyn J.L."/>
            <person name="Swenson N.G."/>
        </authorList>
    </citation>
    <scope>NUCLEOTIDE SEQUENCE</scope>
    <source>
        <strain evidence="2">NS2018</strain>
    </source>
</reference>
<dbReference type="InterPro" id="IPR051304">
    <property type="entry name" value="SCF_F-box_domain"/>
</dbReference>
<dbReference type="PANTHER" id="PTHR47123">
    <property type="entry name" value="F-BOX PROTEIN SKIP23"/>
    <property type="match status" value="1"/>
</dbReference>
<evidence type="ECO:0000313" key="3">
    <source>
        <dbReference type="Proteomes" id="UP001168877"/>
    </source>
</evidence>
<organism evidence="2 3">
    <name type="scientific">Acer saccharum</name>
    <name type="common">Sugar maple</name>
    <dbReference type="NCBI Taxonomy" id="4024"/>
    <lineage>
        <taxon>Eukaryota</taxon>
        <taxon>Viridiplantae</taxon>
        <taxon>Streptophyta</taxon>
        <taxon>Embryophyta</taxon>
        <taxon>Tracheophyta</taxon>
        <taxon>Spermatophyta</taxon>
        <taxon>Magnoliopsida</taxon>
        <taxon>eudicotyledons</taxon>
        <taxon>Gunneridae</taxon>
        <taxon>Pentapetalae</taxon>
        <taxon>rosids</taxon>
        <taxon>malvids</taxon>
        <taxon>Sapindales</taxon>
        <taxon>Sapindaceae</taxon>
        <taxon>Hippocastanoideae</taxon>
        <taxon>Acereae</taxon>
        <taxon>Acer</taxon>
    </lineage>
</organism>
<gene>
    <name evidence="2" type="ORF">LWI29_000234</name>
</gene>
<comment type="caution">
    <text evidence="2">The sequence shown here is derived from an EMBL/GenBank/DDBJ whole genome shotgun (WGS) entry which is preliminary data.</text>
</comment>
<dbReference type="PANTHER" id="PTHR47123:SF3">
    <property type="entry name" value="DUF295 DOMAIN-CONTAINING PROTEIN"/>
    <property type="match status" value="1"/>
</dbReference>
<dbReference type="Pfam" id="PF03478">
    <property type="entry name" value="Beta-prop_KIB1-4"/>
    <property type="match status" value="1"/>
</dbReference>
<dbReference type="AlphaFoldDB" id="A0AA39VF04"/>
<protein>
    <recommendedName>
        <fullName evidence="1">KIB1-4 beta-propeller domain-containing protein</fullName>
    </recommendedName>
</protein>